<dbReference type="InterPro" id="IPR001701">
    <property type="entry name" value="Glyco_hydro_9"/>
</dbReference>
<evidence type="ECO:0000256" key="8">
    <source>
        <dbReference type="ARBA" id="ARBA00023326"/>
    </source>
</evidence>
<comment type="similarity">
    <text evidence="2">Belongs to the glycosyl hydrolase 9 (cellulase E) family.</text>
</comment>
<dbReference type="GO" id="GO:0030245">
    <property type="term" value="P:cellulose catabolic process"/>
    <property type="evidence" value="ECO:0007669"/>
    <property type="project" value="UniProtKB-KW"/>
</dbReference>
<keyword evidence="12" id="KW-1185">Reference proteome</keyword>
<evidence type="ECO:0000256" key="7">
    <source>
        <dbReference type="ARBA" id="ARBA00023295"/>
    </source>
</evidence>
<name>A0A2I0X972_9ASPA</name>
<keyword evidence="9" id="KW-0732">Signal</keyword>
<keyword evidence="7" id="KW-0326">Glycosidase</keyword>
<organism evidence="11 12">
    <name type="scientific">Dendrobium catenatum</name>
    <dbReference type="NCBI Taxonomy" id="906689"/>
    <lineage>
        <taxon>Eukaryota</taxon>
        <taxon>Viridiplantae</taxon>
        <taxon>Streptophyta</taxon>
        <taxon>Embryophyta</taxon>
        <taxon>Tracheophyta</taxon>
        <taxon>Spermatophyta</taxon>
        <taxon>Magnoliopsida</taxon>
        <taxon>Liliopsida</taxon>
        <taxon>Asparagales</taxon>
        <taxon>Orchidaceae</taxon>
        <taxon>Epidendroideae</taxon>
        <taxon>Malaxideae</taxon>
        <taxon>Dendrobiinae</taxon>
        <taxon>Dendrobium</taxon>
    </lineage>
</organism>
<dbReference type="AlphaFoldDB" id="A0A2I0X972"/>
<keyword evidence="5" id="KW-0136">Cellulose degradation</keyword>
<protein>
    <recommendedName>
        <fullName evidence="3">cellulase</fullName>
        <ecNumber evidence="3">3.2.1.4</ecNumber>
    </recommendedName>
</protein>
<evidence type="ECO:0000256" key="6">
    <source>
        <dbReference type="ARBA" id="ARBA00023277"/>
    </source>
</evidence>
<dbReference type="SUPFAM" id="SSF48208">
    <property type="entry name" value="Six-hairpin glycosidases"/>
    <property type="match status" value="1"/>
</dbReference>
<keyword evidence="4" id="KW-0378">Hydrolase</keyword>
<dbReference type="Pfam" id="PF00759">
    <property type="entry name" value="Glyco_hydro_9"/>
    <property type="match status" value="1"/>
</dbReference>
<dbReference type="Proteomes" id="UP000233837">
    <property type="component" value="Unassembled WGS sequence"/>
</dbReference>
<comment type="catalytic activity">
    <reaction evidence="1">
        <text>Endohydrolysis of (1-&gt;4)-beta-D-glucosidic linkages in cellulose, lichenin and cereal beta-D-glucans.</text>
        <dbReference type="EC" id="3.2.1.4"/>
    </reaction>
</comment>
<sequence>MELCGYILVLWLLVSVVGHGEAASKYTQALTKSLVYFEAQRSGKLPEDQRVRWRGDSALRDGSDAGVNLVGGYYDSGDNVKFGFPMAFTITTLSWGVVEFRNQLAAAGELINALTAISWGTNYFLHAHTAADVLYVEVGDGNSDHACWQRPEDMTTPRTSYKVDASHPGADVAGETAAALAAASIAFRPSDPAYANDLLYHAEQLFDFAKRHPGLYQNSVPVAGQFYSSSGFDDELVWAAAWLHRATGNQTYLDFLAKSSNSGGVRSMFSWDDKFAGAQVLVAKLILEKKNGSNGALSQYKDAADQFLCSLLQKGHNNVKLSPGGLLWFQPWNNLQYTTAALLLLSAHSNHLAAAKATLQCPFGVLSPPEIIAFVSKQVDYILGANPKNMSYMVGFGPTWPGKVHHRGASVVSIKKDPTPVDCKGGFGRWFNSPNPNPNVIDGAIVGGPDANDGYNDDRSNFQQAEPSTVTTSAIVGVLARLTEGVSK</sequence>
<evidence type="ECO:0000256" key="9">
    <source>
        <dbReference type="SAM" id="SignalP"/>
    </source>
</evidence>
<dbReference type="PANTHER" id="PTHR22298">
    <property type="entry name" value="ENDO-1,4-BETA-GLUCANASE"/>
    <property type="match status" value="1"/>
</dbReference>
<evidence type="ECO:0000256" key="2">
    <source>
        <dbReference type="ARBA" id="ARBA00007072"/>
    </source>
</evidence>
<dbReference type="EMBL" id="KZ502052">
    <property type="protein sequence ID" value="PKU84477.1"/>
    <property type="molecule type" value="Genomic_DNA"/>
</dbReference>
<dbReference type="InterPro" id="IPR008928">
    <property type="entry name" value="6-hairpin_glycosidase_sf"/>
</dbReference>
<reference evidence="11 12" key="2">
    <citation type="journal article" date="2017" name="Nature">
        <title>The Apostasia genome and the evolution of orchids.</title>
        <authorList>
            <person name="Zhang G.Q."/>
            <person name="Liu K.W."/>
            <person name="Li Z."/>
            <person name="Lohaus R."/>
            <person name="Hsiao Y.Y."/>
            <person name="Niu S.C."/>
            <person name="Wang J.Y."/>
            <person name="Lin Y.C."/>
            <person name="Xu Q."/>
            <person name="Chen L.J."/>
            <person name="Yoshida K."/>
            <person name="Fujiwara S."/>
            <person name="Wang Z.W."/>
            <person name="Zhang Y.Q."/>
            <person name="Mitsuda N."/>
            <person name="Wang M."/>
            <person name="Liu G.H."/>
            <person name="Pecoraro L."/>
            <person name="Huang H.X."/>
            <person name="Xiao X.J."/>
            <person name="Lin M."/>
            <person name="Wu X.Y."/>
            <person name="Wu W.L."/>
            <person name="Chen Y.Y."/>
            <person name="Chang S.B."/>
            <person name="Sakamoto S."/>
            <person name="Ohme-Takagi M."/>
            <person name="Yagi M."/>
            <person name="Zeng S.J."/>
            <person name="Shen C.Y."/>
            <person name="Yeh C.M."/>
            <person name="Luo Y.B."/>
            <person name="Tsai W.C."/>
            <person name="Van de Peer Y."/>
            <person name="Liu Z.J."/>
        </authorList>
    </citation>
    <scope>NUCLEOTIDE SEQUENCE [LARGE SCALE GENOMIC DNA]</scope>
    <source>
        <tissue evidence="11">The whole plant</tissue>
    </source>
</reference>
<dbReference type="InterPro" id="IPR012341">
    <property type="entry name" value="6hp_glycosidase-like_sf"/>
</dbReference>
<evidence type="ECO:0000256" key="4">
    <source>
        <dbReference type="ARBA" id="ARBA00022801"/>
    </source>
</evidence>
<dbReference type="Gene3D" id="1.50.10.10">
    <property type="match status" value="1"/>
</dbReference>
<accession>A0A2I0X972</accession>
<evidence type="ECO:0000313" key="11">
    <source>
        <dbReference type="EMBL" id="PKU84477.1"/>
    </source>
</evidence>
<evidence type="ECO:0000313" key="12">
    <source>
        <dbReference type="Proteomes" id="UP000233837"/>
    </source>
</evidence>
<evidence type="ECO:0000256" key="1">
    <source>
        <dbReference type="ARBA" id="ARBA00000966"/>
    </source>
</evidence>
<gene>
    <name evidence="11" type="ORF">MA16_Dca002990</name>
</gene>
<proteinExistence type="inferred from homology"/>
<reference evidence="11 12" key="1">
    <citation type="journal article" date="2016" name="Sci. Rep.">
        <title>The Dendrobium catenatum Lindl. genome sequence provides insights into polysaccharide synthase, floral development and adaptive evolution.</title>
        <authorList>
            <person name="Zhang G.Q."/>
            <person name="Xu Q."/>
            <person name="Bian C."/>
            <person name="Tsai W.C."/>
            <person name="Yeh C.M."/>
            <person name="Liu K.W."/>
            <person name="Yoshida K."/>
            <person name="Zhang L.S."/>
            <person name="Chang S.B."/>
            <person name="Chen F."/>
            <person name="Shi Y."/>
            <person name="Su Y.Y."/>
            <person name="Zhang Y.Q."/>
            <person name="Chen L.J."/>
            <person name="Yin Y."/>
            <person name="Lin M."/>
            <person name="Huang H."/>
            <person name="Deng H."/>
            <person name="Wang Z.W."/>
            <person name="Zhu S.L."/>
            <person name="Zhao X."/>
            <person name="Deng C."/>
            <person name="Niu S.C."/>
            <person name="Huang J."/>
            <person name="Wang M."/>
            <person name="Liu G.H."/>
            <person name="Yang H.J."/>
            <person name="Xiao X.J."/>
            <person name="Hsiao Y.Y."/>
            <person name="Wu W.L."/>
            <person name="Chen Y.Y."/>
            <person name="Mitsuda N."/>
            <person name="Ohme-Takagi M."/>
            <person name="Luo Y.B."/>
            <person name="Van de Peer Y."/>
            <person name="Liu Z.J."/>
        </authorList>
    </citation>
    <scope>NUCLEOTIDE SEQUENCE [LARGE SCALE GENOMIC DNA]</scope>
    <source>
        <tissue evidence="11">The whole plant</tissue>
    </source>
</reference>
<dbReference type="EC" id="3.2.1.4" evidence="3"/>
<dbReference type="OrthoDB" id="10257085at2759"/>
<evidence type="ECO:0000259" key="10">
    <source>
        <dbReference type="Pfam" id="PF00759"/>
    </source>
</evidence>
<feature type="domain" description="Glycoside hydrolase family 9" evidence="10">
    <location>
        <begin position="26"/>
        <end position="479"/>
    </location>
</feature>
<feature type="chain" id="PRO_5014137676" description="cellulase" evidence="9">
    <location>
        <begin position="23"/>
        <end position="488"/>
    </location>
</feature>
<dbReference type="STRING" id="906689.A0A2I0X972"/>
<keyword evidence="8" id="KW-0624">Polysaccharide degradation</keyword>
<feature type="signal peptide" evidence="9">
    <location>
        <begin position="1"/>
        <end position="22"/>
    </location>
</feature>
<dbReference type="FunFam" id="1.50.10.10:FF:000020">
    <property type="entry name" value="Endoglucanase"/>
    <property type="match status" value="1"/>
</dbReference>
<dbReference type="GO" id="GO:0008810">
    <property type="term" value="F:cellulase activity"/>
    <property type="evidence" value="ECO:0007669"/>
    <property type="project" value="UniProtKB-EC"/>
</dbReference>
<evidence type="ECO:0000256" key="5">
    <source>
        <dbReference type="ARBA" id="ARBA00023001"/>
    </source>
</evidence>
<keyword evidence="6" id="KW-0119">Carbohydrate metabolism</keyword>
<evidence type="ECO:0000256" key="3">
    <source>
        <dbReference type="ARBA" id="ARBA00012601"/>
    </source>
</evidence>